<comment type="caution">
    <text evidence="1">The sequence shown here is derived from an EMBL/GenBank/DDBJ whole genome shotgun (WGS) entry which is preliminary data.</text>
</comment>
<reference evidence="1 2" key="1">
    <citation type="submission" date="2019-08" db="EMBL/GenBank/DDBJ databases">
        <title>Genome of Aequorivita antarctica SW49 (type strain).</title>
        <authorList>
            <person name="Bowman J.P."/>
        </authorList>
    </citation>
    <scope>NUCLEOTIDE SEQUENCE [LARGE SCALE GENOMIC DNA]</scope>
    <source>
        <strain evidence="1 2">SW49</strain>
    </source>
</reference>
<dbReference type="InterPro" id="IPR008551">
    <property type="entry name" value="TANGO2"/>
</dbReference>
<name>A0A5C6Z145_9FLAO</name>
<keyword evidence="2" id="KW-1185">Reference proteome</keyword>
<dbReference type="EMBL" id="VORT01000004">
    <property type="protein sequence ID" value="TXD73662.1"/>
    <property type="molecule type" value="Genomic_DNA"/>
</dbReference>
<dbReference type="AlphaFoldDB" id="A0A5C6Z145"/>
<gene>
    <name evidence="1" type="ORF">ESU54_07830</name>
</gene>
<accession>A0A5C6Z145</accession>
<evidence type="ECO:0000313" key="1">
    <source>
        <dbReference type="EMBL" id="TXD73662.1"/>
    </source>
</evidence>
<proteinExistence type="predicted"/>
<organism evidence="1 2">
    <name type="scientific">Aequorivita antarctica</name>
    <dbReference type="NCBI Taxonomy" id="153266"/>
    <lineage>
        <taxon>Bacteria</taxon>
        <taxon>Pseudomonadati</taxon>
        <taxon>Bacteroidota</taxon>
        <taxon>Flavobacteriia</taxon>
        <taxon>Flavobacteriales</taxon>
        <taxon>Flavobacteriaceae</taxon>
        <taxon>Aequorivita</taxon>
    </lineage>
</organism>
<dbReference type="Proteomes" id="UP000321497">
    <property type="component" value="Unassembled WGS sequence"/>
</dbReference>
<protein>
    <submittedName>
        <fullName evidence="1">NRDE family protein</fullName>
    </submittedName>
</protein>
<dbReference type="Pfam" id="PF05742">
    <property type="entry name" value="TANGO2"/>
    <property type="match status" value="1"/>
</dbReference>
<sequence>MCTVTFIPKSNNDFILTSNRDEAPGRETFPPKIYEEDGVKLLYPKDAVAGGTWIGVSEKKRAITLMNGGFVTHERKPFYRKSRGLVVKDLMKCDVLKNEIENYDFNGIEPFTAILVEWKTQVQLFQLVWDGLGYHFFEEPLAPKIWSSSPLYPENLRKKREQWFSEFLFETVKSSEEEILQFHKTAGEGDSNSNLIMDRGFIKTKSITQIVRNKVGIEMRYEDLQTNKISNSVFSNEGST</sequence>
<dbReference type="OrthoDB" id="4380123at2"/>
<dbReference type="PANTHER" id="PTHR17985:SF8">
    <property type="entry name" value="TRANSPORT AND GOLGI ORGANIZATION PROTEIN 2 HOMOLOG"/>
    <property type="match status" value="1"/>
</dbReference>
<dbReference type="RefSeq" id="WP_111844711.1">
    <property type="nucleotide sequence ID" value="NZ_UEGI01000008.1"/>
</dbReference>
<evidence type="ECO:0000313" key="2">
    <source>
        <dbReference type="Proteomes" id="UP000321497"/>
    </source>
</evidence>
<dbReference type="PANTHER" id="PTHR17985">
    <property type="entry name" value="SER/THR-RICH PROTEIN T10 IN DGCR REGION"/>
    <property type="match status" value="1"/>
</dbReference>